<feature type="transmembrane region" description="Helical" evidence="1">
    <location>
        <begin position="129"/>
        <end position="151"/>
    </location>
</feature>
<keyword evidence="1" id="KW-0472">Membrane</keyword>
<feature type="transmembrane region" description="Helical" evidence="1">
    <location>
        <begin position="40"/>
        <end position="62"/>
    </location>
</feature>
<feature type="transmembrane region" description="Helical" evidence="1">
    <location>
        <begin position="6"/>
        <end position="28"/>
    </location>
</feature>
<dbReference type="InterPro" id="IPR006976">
    <property type="entry name" value="VanZ-like"/>
</dbReference>
<accession>A0A0M3R9M9</accession>
<evidence type="ECO:0000259" key="2">
    <source>
        <dbReference type="Pfam" id="PF04892"/>
    </source>
</evidence>
<proteinExistence type="predicted"/>
<dbReference type="PANTHER" id="PTHR36834:SF1">
    <property type="entry name" value="INTEGRAL MEMBRANE PROTEIN"/>
    <property type="match status" value="1"/>
</dbReference>
<dbReference type="PANTHER" id="PTHR36834">
    <property type="entry name" value="MEMBRANE PROTEIN-RELATED"/>
    <property type="match status" value="1"/>
</dbReference>
<dbReference type="RefSeq" id="WP_053603469.1">
    <property type="nucleotide sequence ID" value="NZ_CP012600.1"/>
</dbReference>
<dbReference type="PATRIC" id="fig|1441095.3.peg.1947"/>
<reference evidence="3 4" key="2">
    <citation type="journal article" date="2016" name="Int. J. Syst. Evol. Microbiol.">
        <title>Bacillus gobiensis sp. nov., isolated from a soil sample.</title>
        <authorList>
            <person name="Liu B."/>
            <person name="Liu G.H."/>
            <person name="Cetin S."/>
            <person name="Schumann P."/>
            <person name="Pan Z.Z."/>
            <person name="Chen Q.Q."/>
        </authorList>
    </citation>
    <scope>NUCLEOTIDE SEQUENCE [LARGE SCALE GENOMIC DNA]</scope>
    <source>
        <strain evidence="3 4">FJAT-4402</strain>
    </source>
</reference>
<dbReference type="AlphaFoldDB" id="A0A0M3R9M9"/>
<name>A0A0M3R9M9_9BACI</name>
<keyword evidence="1" id="KW-1133">Transmembrane helix</keyword>
<feature type="transmembrane region" description="Helical" evidence="1">
    <location>
        <begin position="82"/>
        <end position="109"/>
    </location>
</feature>
<dbReference type="Proteomes" id="UP000067625">
    <property type="component" value="Chromosome"/>
</dbReference>
<dbReference type="InterPro" id="IPR053150">
    <property type="entry name" value="Teicoplanin_resist-assoc"/>
</dbReference>
<gene>
    <name evidence="3" type="ORF">AM592_08870</name>
</gene>
<evidence type="ECO:0000313" key="4">
    <source>
        <dbReference type="Proteomes" id="UP000067625"/>
    </source>
</evidence>
<feature type="transmembrane region" description="Helical" evidence="1">
    <location>
        <begin position="163"/>
        <end position="182"/>
    </location>
</feature>
<sequence>MINETLPYAIGLSVYIVFIMVRVYKVIFLKKARYSLERSIFIFATFIYLSGVVSVTLFPIPVDARLIADSISGGYEEPHNFIPLYSIIGILNTGFESIILTQLGGNLILLFPLGCLMPLLSKFNTLKKILLLGFLVALLIELLQFGISQLIGITYRSVDIDDILLNTLGAGMGYTAYKYLYLKFKEHYL</sequence>
<evidence type="ECO:0000256" key="1">
    <source>
        <dbReference type="SAM" id="Phobius"/>
    </source>
</evidence>
<dbReference type="STRING" id="1441095.AM592_08870"/>
<dbReference type="OrthoDB" id="4822551at2"/>
<organism evidence="3 4">
    <name type="scientific">Bacillus gobiensis</name>
    <dbReference type="NCBI Taxonomy" id="1441095"/>
    <lineage>
        <taxon>Bacteria</taxon>
        <taxon>Bacillati</taxon>
        <taxon>Bacillota</taxon>
        <taxon>Bacilli</taxon>
        <taxon>Bacillales</taxon>
        <taxon>Bacillaceae</taxon>
        <taxon>Bacillus</taxon>
    </lineage>
</organism>
<dbReference type="EMBL" id="CP012600">
    <property type="protein sequence ID" value="ALC81706.1"/>
    <property type="molecule type" value="Genomic_DNA"/>
</dbReference>
<evidence type="ECO:0000313" key="3">
    <source>
        <dbReference type="EMBL" id="ALC81706.1"/>
    </source>
</evidence>
<feature type="domain" description="VanZ-like" evidence="2">
    <location>
        <begin position="46"/>
        <end position="179"/>
    </location>
</feature>
<dbReference type="Pfam" id="PF04892">
    <property type="entry name" value="VanZ"/>
    <property type="match status" value="1"/>
</dbReference>
<protein>
    <recommendedName>
        <fullName evidence="2">VanZ-like domain-containing protein</fullName>
    </recommendedName>
</protein>
<reference evidence="4" key="1">
    <citation type="submission" date="2015-08" db="EMBL/GenBank/DDBJ databases">
        <title>Genome sequencing project for genomic taxonomy and phylogenomics of Bacillus-like bacteria.</title>
        <authorList>
            <person name="Liu B."/>
            <person name="Wang J."/>
            <person name="Zhu Y."/>
            <person name="Liu G."/>
            <person name="Chen Q."/>
            <person name="Chen Z."/>
            <person name="Lan J."/>
            <person name="Che J."/>
            <person name="Ge C."/>
            <person name="Shi H."/>
            <person name="Pan Z."/>
            <person name="Liu X."/>
        </authorList>
    </citation>
    <scope>NUCLEOTIDE SEQUENCE [LARGE SCALE GENOMIC DNA]</scope>
    <source>
        <strain evidence="4">FJAT-4402</strain>
    </source>
</reference>
<keyword evidence="4" id="KW-1185">Reference proteome</keyword>
<keyword evidence="1" id="KW-0812">Transmembrane</keyword>